<keyword evidence="2" id="KW-1185">Reference proteome</keyword>
<proteinExistence type="predicted"/>
<dbReference type="EMBL" id="RQTK01000002">
    <property type="protein sequence ID" value="RUS92086.1"/>
    <property type="molecule type" value="Genomic_DNA"/>
</dbReference>
<reference evidence="1 2" key="1">
    <citation type="submission" date="2019-01" db="EMBL/GenBank/DDBJ databases">
        <title>A draft genome assembly of the solar-powered sea slug Elysia chlorotica.</title>
        <authorList>
            <person name="Cai H."/>
            <person name="Li Q."/>
            <person name="Fang X."/>
            <person name="Li J."/>
            <person name="Curtis N.E."/>
            <person name="Altenburger A."/>
            <person name="Shibata T."/>
            <person name="Feng M."/>
            <person name="Maeda T."/>
            <person name="Schwartz J.A."/>
            <person name="Shigenobu S."/>
            <person name="Lundholm N."/>
            <person name="Nishiyama T."/>
            <person name="Yang H."/>
            <person name="Hasebe M."/>
            <person name="Li S."/>
            <person name="Pierce S.K."/>
            <person name="Wang J."/>
        </authorList>
    </citation>
    <scope>NUCLEOTIDE SEQUENCE [LARGE SCALE GENOMIC DNA]</scope>
    <source>
        <strain evidence="1">EC2010</strain>
        <tissue evidence="1">Whole organism of an adult</tissue>
    </source>
</reference>
<dbReference type="OrthoDB" id="2153609at2759"/>
<organism evidence="1 2">
    <name type="scientific">Elysia chlorotica</name>
    <name type="common">Eastern emerald elysia</name>
    <name type="synonym">Sea slug</name>
    <dbReference type="NCBI Taxonomy" id="188477"/>
    <lineage>
        <taxon>Eukaryota</taxon>
        <taxon>Metazoa</taxon>
        <taxon>Spiralia</taxon>
        <taxon>Lophotrochozoa</taxon>
        <taxon>Mollusca</taxon>
        <taxon>Gastropoda</taxon>
        <taxon>Heterobranchia</taxon>
        <taxon>Euthyneura</taxon>
        <taxon>Panpulmonata</taxon>
        <taxon>Sacoglossa</taxon>
        <taxon>Placobranchoidea</taxon>
        <taxon>Plakobranchidae</taxon>
        <taxon>Elysia</taxon>
    </lineage>
</organism>
<evidence type="ECO:0000313" key="1">
    <source>
        <dbReference type="EMBL" id="RUS92086.1"/>
    </source>
</evidence>
<dbReference type="STRING" id="188477.A0A3S1BUU6"/>
<evidence type="ECO:0008006" key="3">
    <source>
        <dbReference type="Google" id="ProtNLM"/>
    </source>
</evidence>
<dbReference type="Proteomes" id="UP000271974">
    <property type="component" value="Unassembled WGS sequence"/>
</dbReference>
<dbReference type="InterPro" id="IPR032675">
    <property type="entry name" value="LRR_dom_sf"/>
</dbReference>
<dbReference type="Gene3D" id="3.80.10.10">
    <property type="entry name" value="Ribonuclease Inhibitor"/>
    <property type="match status" value="1"/>
</dbReference>
<dbReference type="AlphaFoldDB" id="A0A3S1BUU6"/>
<feature type="non-terminal residue" evidence="1">
    <location>
        <position position="1"/>
    </location>
</feature>
<comment type="caution">
    <text evidence="1">The sequence shown here is derived from an EMBL/GenBank/DDBJ whole genome shotgun (WGS) entry which is preliminary data.</text>
</comment>
<dbReference type="SUPFAM" id="SSF52047">
    <property type="entry name" value="RNI-like"/>
    <property type="match status" value="1"/>
</dbReference>
<gene>
    <name evidence="1" type="ORF">EGW08_000110</name>
</gene>
<accession>A0A3S1BUU6</accession>
<sequence length="113" mass="12813">LGWTTVLVSQTGCFIELSKKCTKLKKVFLTANRTIRDCDIKAFADFCPQLQQLDILGTRTVTEEAIIYILEKCTELVFLDVSFCVGITNLNTCVWRAAYPHVDIKRSFQDISS</sequence>
<protein>
    <recommendedName>
        <fullName evidence="3">F-box domain-containing protein</fullName>
    </recommendedName>
</protein>
<evidence type="ECO:0000313" key="2">
    <source>
        <dbReference type="Proteomes" id="UP000271974"/>
    </source>
</evidence>
<name>A0A3S1BUU6_ELYCH</name>